<dbReference type="InterPro" id="IPR011059">
    <property type="entry name" value="Metal-dep_hydrolase_composite"/>
</dbReference>
<feature type="domain" description="Amidohydrolase 3" evidence="1">
    <location>
        <begin position="45"/>
        <end position="471"/>
    </location>
</feature>
<dbReference type="InterPro" id="IPR032466">
    <property type="entry name" value="Metal_Hydrolase"/>
</dbReference>
<proteinExistence type="predicted"/>
<dbReference type="GO" id="GO:0016810">
    <property type="term" value="F:hydrolase activity, acting on carbon-nitrogen (but not peptide) bonds"/>
    <property type="evidence" value="ECO:0007669"/>
    <property type="project" value="InterPro"/>
</dbReference>
<accession>A0A371NZX7</accession>
<comment type="caution">
    <text evidence="2">The sequence shown here is derived from an EMBL/GenBank/DDBJ whole genome shotgun (WGS) entry which is preliminary data.</text>
</comment>
<protein>
    <submittedName>
        <fullName evidence="2">D-glutamate deacylase</fullName>
    </submittedName>
</protein>
<reference evidence="2 3" key="1">
    <citation type="submission" date="2018-08" db="EMBL/GenBank/DDBJ databases">
        <title>Aeromicrobium sp. M2KJ-4, whole genome shotgun sequence.</title>
        <authorList>
            <person name="Tuo L."/>
        </authorList>
    </citation>
    <scope>NUCLEOTIDE SEQUENCE [LARGE SCALE GENOMIC DNA]</scope>
    <source>
        <strain evidence="2 3">M2KJ-4</strain>
    </source>
</reference>
<dbReference type="OrthoDB" id="9803027at2"/>
<dbReference type="PANTHER" id="PTHR11647">
    <property type="entry name" value="HYDRANTOINASE/DIHYDROPYRIMIDINASE FAMILY MEMBER"/>
    <property type="match status" value="1"/>
</dbReference>
<name>A0A371NZX7_9ACTN</name>
<organism evidence="2 3">
    <name type="scientific">Aeromicrobium endophyticum</name>
    <dbReference type="NCBI Taxonomy" id="2292704"/>
    <lineage>
        <taxon>Bacteria</taxon>
        <taxon>Bacillati</taxon>
        <taxon>Actinomycetota</taxon>
        <taxon>Actinomycetes</taxon>
        <taxon>Propionibacteriales</taxon>
        <taxon>Nocardioidaceae</taxon>
        <taxon>Aeromicrobium</taxon>
    </lineage>
</organism>
<sequence>MHDVVIARGRVVDPESGLDDVRDVGIIGDQIVSVSTSELEGRRRIDAHGLVVVPGFVDLHSHAQAVGEMRLQALDGVTTALELEAGVSPVDAAYRRAGTEGRPINFGYSTSWAAIRRHVVGGEPLTGGLDAFQEGLGADAWRAGASPAQQAEMMDMLHREIADGALGIGVLLGYAPRTDPAEYLSVARLASSWGVPVFTHARPLVEQDPDVVVDGASEIARTAAETGAHMHFCHINSTSSRHLDRVQGVVTAARDEGSRITSEAYPYGSGMTGIGSEYFHPDRLHVLGGTGTTQDVIYAATGETVASRERLLELRALDPSALAFIKGFDEEQSPDRLEQILTLPGAAVASDAVPFVVEAGYTYDPLQWPLPAHVRTHPRSAGTFARTLRIAVKELGALTLSEAVARCSLYPADIAGEASPAMKQKGRIQVGCDADISVFDLARVTDAATYQDSTRPSQGFTHVMVNGELVVNEGLLLTDALPGRPVRGQS</sequence>
<dbReference type="Proteomes" id="UP000265581">
    <property type="component" value="Unassembled WGS sequence"/>
</dbReference>
<evidence type="ECO:0000259" key="1">
    <source>
        <dbReference type="Pfam" id="PF07969"/>
    </source>
</evidence>
<dbReference type="PANTHER" id="PTHR11647:SF1">
    <property type="entry name" value="COLLAPSIN RESPONSE MEDIATOR PROTEIN"/>
    <property type="match status" value="1"/>
</dbReference>
<dbReference type="SUPFAM" id="SSF51556">
    <property type="entry name" value="Metallo-dependent hydrolases"/>
    <property type="match status" value="1"/>
</dbReference>
<evidence type="ECO:0000313" key="2">
    <source>
        <dbReference type="EMBL" id="REK68900.1"/>
    </source>
</evidence>
<evidence type="ECO:0000313" key="3">
    <source>
        <dbReference type="Proteomes" id="UP000265581"/>
    </source>
</evidence>
<dbReference type="Gene3D" id="2.30.40.10">
    <property type="entry name" value="Urease, subunit C, domain 1"/>
    <property type="match status" value="1"/>
</dbReference>
<dbReference type="SUPFAM" id="SSF51338">
    <property type="entry name" value="Composite domain of metallo-dependent hydrolases"/>
    <property type="match status" value="1"/>
</dbReference>
<dbReference type="NCBIfam" id="NF006560">
    <property type="entry name" value="PRK09061.1"/>
    <property type="match status" value="1"/>
</dbReference>
<dbReference type="Gene3D" id="3.20.20.140">
    <property type="entry name" value="Metal-dependent hydrolases"/>
    <property type="match status" value="1"/>
</dbReference>
<dbReference type="Pfam" id="PF07969">
    <property type="entry name" value="Amidohydro_3"/>
    <property type="match status" value="1"/>
</dbReference>
<dbReference type="AlphaFoldDB" id="A0A371NZX7"/>
<keyword evidence="3" id="KW-1185">Reference proteome</keyword>
<dbReference type="EMBL" id="QUBR01000003">
    <property type="protein sequence ID" value="REK68900.1"/>
    <property type="molecule type" value="Genomic_DNA"/>
</dbReference>
<gene>
    <name evidence="2" type="ORF">DX116_18745</name>
</gene>
<dbReference type="InterPro" id="IPR013108">
    <property type="entry name" value="Amidohydro_3"/>
</dbReference>
<dbReference type="InterPro" id="IPR050378">
    <property type="entry name" value="Metallo-dep_Hydrolases_sf"/>
</dbReference>